<dbReference type="EMBL" id="CP114040">
    <property type="protein sequence ID" value="WAS96059.1"/>
    <property type="molecule type" value="Genomic_DNA"/>
</dbReference>
<dbReference type="Proteomes" id="UP001164459">
    <property type="component" value="Chromosome"/>
</dbReference>
<dbReference type="PANTHER" id="PTHR21562">
    <property type="entry name" value="NOTUM-RELATED"/>
    <property type="match status" value="1"/>
</dbReference>
<keyword evidence="4" id="KW-1185">Reference proteome</keyword>
<keyword evidence="2" id="KW-0732">Signal</keyword>
<keyword evidence="3" id="KW-0378">Hydrolase</keyword>
<dbReference type="Pfam" id="PF03283">
    <property type="entry name" value="PAE"/>
    <property type="match status" value="1"/>
</dbReference>
<evidence type="ECO:0000313" key="3">
    <source>
        <dbReference type="EMBL" id="WAS96059.1"/>
    </source>
</evidence>
<evidence type="ECO:0000256" key="1">
    <source>
        <dbReference type="SAM" id="MobiDB-lite"/>
    </source>
</evidence>
<accession>A0ABY7H9W7</accession>
<dbReference type="RefSeq" id="WP_269038401.1">
    <property type="nucleotide sequence ID" value="NZ_CP114040.1"/>
</dbReference>
<name>A0ABY7H9W7_9BACT</name>
<feature type="region of interest" description="Disordered" evidence="1">
    <location>
        <begin position="20"/>
        <end position="77"/>
    </location>
</feature>
<feature type="chain" id="PRO_5046683352" evidence="2">
    <location>
        <begin position="20"/>
        <end position="400"/>
    </location>
</feature>
<organism evidence="3 4">
    <name type="scientific">Nannocystis punicea</name>
    <dbReference type="NCBI Taxonomy" id="2995304"/>
    <lineage>
        <taxon>Bacteria</taxon>
        <taxon>Pseudomonadati</taxon>
        <taxon>Myxococcota</taxon>
        <taxon>Polyangia</taxon>
        <taxon>Nannocystales</taxon>
        <taxon>Nannocystaceae</taxon>
        <taxon>Nannocystis</taxon>
    </lineage>
</organism>
<dbReference type="GO" id="GO:0016787">
    <property type="term" value="F:hydrolase activity"/>
    <property type="evidence" value="ECO:0007669"/>
    <property type="project" value="UniProtKB-KW"/>
</dbReference>
<sequence length="400" mass="42724">MIRAHIASFAALVALTAPGCGDDGGDPQSSETDASSSGDATTDASSSGAATTDAGDTAPTTTSTPEPTDGDPTGDAIEAPAETWTWVPFADAHCANGETTGIAVNLTTRSDRVVVYLEGGGACWDEATCYTMNASVHVADGYGEAEFAADFDPHLPKVATAQIFDRDDPNNPFRDMSFVYVPYCTGDMHGGDNVVTYGEHTTMHVGGANLVAYLARIVPTFADAGRAYLVGASAGGYGSTFNWWRVQQAFGDVRVDLVDDSGPPLDPPYLAEELSDIWRAQWNLASSLPPDCPECLETFGAIYDYYGEHHTTQRWALLSYTRDWIVPIYFGFTLEQFPQAIAEIVQDHVAPYANARYFLLDAVGHVLLTAPLPVVSAGVDLQAWLAQMVADDPAWASVQP</sequence>
<evidence type="ECO:0000313" key="4">
    <source>
        <dbReference type="Proteomes" id="UP001164459"/>
    </source>
</evidence>
<dbReference type="PANTHER" id="PTHR21562:SF83">
    <property type="entry name" value="PECTIN ACETYLESTERASE 4"/>
    <property type="match status" value="1"/>
</dbReference>
<proteinExistence type="predicted"/>
<feature type="signal peptide" evidence="2">
    <location>
        <begin position="1"/>
        <end position="19"/>
    </location>
</feature>
<reference evidence="3" key="1">
    <citation type="submission" date="2022-11" db="EMBL/GenBank/DDBJ databases">
        <title>Minimal conservation of predation-associated metabolite biosynthetic gene clusters underscores biosynthetic potential of Myxococcota including descriptions for ten novel species: Archangium lansinium sp. nov., Myxococcus landrumus sp. nov., Nannocystis bai.</title>
        <authorList>
            <person name="Ahearne A."/>
            <person name="Stevens C."/>
            <person name="Dowd S."/>
        </authorList>
    </citation>
    <scope>NUCLEOTIDE SEQUENCE</scope>
    <source>
        <strain evidence="3">Fl3</strain>
    </source>
</reference>
<evidence type="ECO:0000256" key="2">
    <source>
        <dbReference type="SAM" id="SignalP"/>
    </source>
</evidence>
<dbReference type="InterPro" id="IPR004963">
    <property type="entry name" value="PAE/NOTUM"/>
</dbReference>
<protein>
    <submittedName>
        <fullName evidence="3">Pectin acetylesterase-family hydrolase</fullName>
    </submittedName>
</protein>
<gene>
    <name evidence="3" type="ORF">O0S08_07830</name>
</gene>
<feature type="compositionally biased region" description="Low complexity" evidence="1">
    <location>
        <begin position="29"/>
        <end position="76"/>
    </location>
</feature>